<dbReference type="GO" id="GO:0046872">
    <property type="term" value="F:metal ion binding"/>
    <property type="evidence" value="ECO:0007669"/>
    <property type="project" value="UniProtKB-KW"/>
</dbReference>
<accession>A0A9P8XWM5</accession>
<dbReference type="OrthoDB" id="93019at2759"/>
<organism evidence="8 9">
    <name type="scientific">Microdochium trichocladiopsis</name>
    <dbReference type="NCBI Taxonomy" id="1682393"/>
    <lineage>
        <taxon>Eukaryota</taxon>
        <taxon>Fungi</taxon>
        <taxon>Dikarya</taxon>
        <taxon>Ascomycota</taxon>
        <taxon>Pezizomycotina</taxon>
        <taxon>Sordariomycetes</taxon>
        <taxon>Xylariomycetidae</taxon>
        <taxon>Xylariales</taxon>
        <taxon>Microdochiaceae</taxon>
        <taxon>Microdochium</taxon>
    </lineage>
</organism>
<evidence type="ECO:0000256" key="6">
    <source>
        <dbReference type="ARBA" id="ARBA00023004"/>
    </source>
</evidence>
<reference evidence="8" key="1">
    <citation type="journal article" date="2021" name="Nat. Commun.">
        <title>Genetic determinants of endophytism in the Arabidopsis root mycobiome.</title>
        <authorList>
            <person name="Mesny F."/>
            <person name="Miyauchi S."/>
            <person name="Thiergart T."/>
            <person name="Pickel B."/>
            <person name="Atanasova L."/>
            <person name="Karlsson M."/>
            <person name="Huettel B."/>
            <person name="Barry K.W."/>
            <person name="Haridas S."/>
            <person name="Chen C."/>
            <person name="Bauer D."/>
            <person name="Andreopoulos W."/>
            <person name="Pangilinan J."/>
            <person name="LaButti K."/>
            <person name="Riley R."/>
            <person name="Lipzen A."/>
            <person name="Clum A."/>
            <person name="Drula E."/>
            <person name="Henrissat B."/>
            <person name="Kohler A."/>
            <person name="Grigoriev I.V."/>
            <person name="Martin F.M."/>
            <person name="Hacquard S."/>
        </authorList>
    </citation>
    <scope>NUCLEOTIDE SEQUENCE</scope>
    <source>
        <strain evidence="8">MPI-CAGE-CH-0230</strain>
    </source>
</reference>
<protein>
    <recommendedName>
        <fullName evidence="7">TauD/TfdA-like domain-containing protein</fullName>
    </recommendedName>
</protein>
<name>A0A9P8XWM5_9PEZI</name>
<dbReference type="Proteomes" id="UP000756346">
    <property type="component" value="Unassembled WGS sequence"/>
</dbReference>
<evidence type="ECO:0000256" key="5">
    <source>
        <dbReference type="ARBA" id="ARBA00023002"/>
    </source>
</evidence>
<comment type="cofactor">
    <cofactor evidence="1">
        <name>Fe(2+)</name>
        <dbReference type="ChEBI" id="CHEBI:29033"/>
    </cofactor>
</comment>
<comment type="caution">
    <text evidence="8">The sequence shown here is derived from an EMBL/GenBank/DDBJ whole genome shotgun (WGS) entry which is preliminary data.</text>
</comment>
<keyword evidence="9" id="KW-1185">Reference proteome</keyword>
<proteinExistence type="inferred from homology"/>
<dbReference type="Pfam" id="PF02668">
    <property type="entry name" value="TauD"/>
    <property type="match status" value="1"/>
</dbReference>
<gene>
    <name evidence="8" type="ORF">B0I36DRAFT_392852</name>
</gene>
<evidence type="ECO:0000313" key="9">
    <source>
        <dbReference type="Proteomes" id="UP000756346"/>
    </source>
</evidence>
<evidence type="ECO:0000256" key="2">
    <source>
        <dbReference type="ARBA" id="ARBA00005896"/>
    </source>
</evidence>
<comment type="similarity">
    <text evidence="2">Belongs to the TfdA dioxygenase family.</text>
</comment>
<keyword evidence="3" id="KW-0479">Metal-binding</keyword>
<dbReference type="EMBL" id="JAGTJQ010000010">
    <property type="protein sequence ID" value="KAH7020732.1"/>
    <property type="molecule type" value="Genomic_DNA"/>
</dbReference>
<feature type="domain" description="TauD/TfdA-like" evidence="7">
    <location>
        <begin position="142"/>
        <end position="377"/>
    </location>
</feature>
<dbReference type="PANTHER" id="PTHR43779:SF2">
    <property type="entry name" value="ALPHA-KETOGLUTARATE-DEPENDENT XANTHINE DIOXYGENASE XAN1"/>
    <property type="match status" value="1"/>
</dbReference>
<dbReference type="GO" id="GO:0051213">
    <property type="term" value="F:dioxygenase activity"/>
    <property type="evidence" value="ECO:0007669"/>
    <property type="project" value="UniProtKB-KW"/>
</dbReference>
<evidence type="ECO:0000259" key="7">
    <source>
        <dbReference type="Pfam" id="PF02668"/>
    </source>
</evidence>
<dbReference type="InterPro" id="IPR042098">
    <property type="entry name" value="TauD-like_sf"/>
</dbReference>
<dbReference type="RefSeq" id="XP_046006933.1">
    <property type="nucleotide sequence ID" value="XM_046161447.1"/>
</dbReference>
<dbReference type="InterPro" id="IPR003819">
    <property type="entry name" value="TauD/TfdA-like"/>
</dbReference>
<dbReference type="InterPro" id="IPR051178">
    <property type="entry name" value="TfdA_dioxygenase"/>
</dbReference>
<evidence type="ECO:0000256" key="3">
    <source>
        <dbReference type="ARBA" id="ARBA00022723"/>
    </source>
</evidence>
<dbReference type="GeneID" id="70190993"/>
<keyword evidence="5" id="KW-0560">Oxidoreductase</keyword>
<sequence>MPHATSTDIRVTPIDPGKGSNVRFGATIEGVDLNNVDDETFQSLKTIIFTNQLVIFKGQEALTPQKHFNFVQRFDPNAPPVHGHGTIETVKKQHKGNASLLAAITVLSIPGVPGVRLVGAGYQGDDHYGLKEVDFVTSTILNTHAAPPTAEEIANGITRFGRWHIDCAMYDKEPPRVTALRALTLPRGPPQTLRWDDGSGTEIKVSPGLTAFYSCEQLYEMLTPEERAFADNSRVAYAPHPYMWISRCKQDSLGMTIPQGQGKELAADEMPPVEESKLKEYPMVWHNEVTGKPAFMVHSIIAQKLLLKDSPEAHVRIVDDVDEVRAWLNKIHRRMLEPENILVAPYEEGDVAIWNNRCMQHTFIEYPASYGPRTMHQVNLPASIPPS</sequence>
<evidence type="ECO:0000313" key="8">
    <source>
        <dbReference type="EMBL" id="KAH7020732.1"/>
    </source>
</evidence>
<dbReference type="PANTHER" id="PTHR43779">
    <property type="entry name" value="DIOXYGENASE RV0097-RELATED"/>
    <property type="match status" value="1"/>
</dbReference>
<dbReference type="AlphaFoldDB" id="A0A9P8XWM5"/>
<evidence type="ECO:0000256" key="1">
    <source>
        <dbReference type="ARBA" id="ARBA00001954"/>
    </source>
</evidence>
<keyword evidence="6" id="KW-0408">Iron</keyword>
<dbReference type="Gene3D" id="3.60.130.10">
    <property type="entry name" value="Clavaminate synthase-like"/>
    <property type="match status" value="1"/>
</dbReference>
<dbReference type="SUPFAM" id="SSF51197">
    <property type="entry name" value="Clavaminate synthase-like"/>
    <property type="match status" value="1"/>
</dbReference>
<evidence type="ECO:0000256" key="4">
    <source>
        <dbReference type="ARBA" id="ARBA00022964"/>
    </source>
</evidence>
<keyword evidence="4" id="KW-0223">Dioxygenase</keyword>